<dbReference type="EMBL" id="SUMG01000009">
    <property type="protein sequence ID" value="NBG88619.1"/>
    <property type="molecule type" value="Genomic_DNA"/>
</dbReference>
<feature type="binding site" evidence="9">
    <location>
        <position position="79"/>
    </location>
    <ligand>
        <name>4-amino-2-methyl-5-(diphosphooxymethyl)pyrimidine</name>
        <dbReference type="ChEBI" id="CHEBI:57841"/>
    </ligand>
</feature>
<evidence type="ECO:0000256" key="6">
    <source>
        <dbReference type="ARBA" id="ARBA00047334"/>
    </source>
</evidence>
<dbReference type="GO" id="GO:0009229">
    <property type="term" value="P:thiamine diphosphate biosynthetic process"/>
    <property type="evidence" value="ECO:0007669"/>
    <property type="project" value="UniProtKB-UniRule"/>
</dbReference>
<comment type="cofactor">
    <cofactor evidence="9">
        <name>Mg(2+)</name>
        <dbReference type="ChEBI" id="CHEBI:18420"/>
    </cofactor>
    <text evidence="9">Binds 1 Mg(2+) ion per subunit.</text>
</comment>
<protein>
    <recommendedName>
        <fullName evidence="9">Thiamine-phosphate synthase</fullName>
        <shortName evidence="9">TP synthase</shortName>
        <shortName evidence="9">TPS</shortName>
        <ecNumber evidence="9">2.5.1.3</ecNumber>
    </recommendedName>
    <alternativeName>
        <fullName evidence="9">Thiamine-phosphate pyrophosphorylase</fullName>
        <shortName evidence="9">TMP pyrophosphorylase</shortName>
        <shortName evidence="9">TMP-PPase</shortName>
    </alternativeName>
</protein>
<comment type="catalytic activity">
    <reaction evidence="7 9 10">
        <text>2-(2-carboxy-4-methylthiazol-5-yl)ethyl phosphate + 4-amino-2-methyl-5-(diphosphooxymethyl)pyrimidine + 2 H(+) = thiamine phosphate + CO2 + diphosphate</text>
        <dbReference type="Rhea" id="RHEA:47848"/>
        <dbReference type="ChEBI" id="CHEBI:15378"/>
        <dbReference type="ChEBI" id="CHEBI:16526"/>
        <dbReference type="ChEBI" id="CHEBI:33019"/>
        <dbReference type="ChEBI" id="CHEBI:37575"/>
        <dbReference type="ChEBI" id="CHEBI:57841"/>
        <dbReference type="ChEBI" id="CHEBI:62890"/>
        <dbReference type="EC" id="2.5.1.3"/>
    </reaction>
</comment>
<dbReference type="CDD" id="cd00564">
    <property type="entry name" value="TMP_TenI"/>
    <property type="match status" value="1"/>
</dbReference>
<keyword evidence="14" id="KW-1185">Reference proteome</keyword>
<sequence>MKSRNERHNKQNISYRLYLVSDEGVLGGRDFLKSLEAAILGGITVLQLRHKEGSSQAFYHRALKVKKLTEYYGVPLIINDRVDIALAVNAEGVHLGQQDLPVTVARRLLGPDKIIGASTATVQEAKEAEAEGADYIGVGALFPTATKNNTRSVSLERLRIIKNSLCIPVVGIGGLTKENIPSVLNTGVDGVAVVSAILAQEDIQQAAKDLTKIH</sequence>
<feature type="binding site" evidence="9">
    <location>
        <position position="174"/>
    </location>
    <ligand>
        <name>2-[(2R,5Z)-2-carboxy-4-methylthiazol-5(2H)-ylidene]ethyl phosphate</name>
        <dbReference type="ChEBI" id="CHEBI:62899"/>
    </ligand>
</feature>
<evidence type="ECO:0000256" key="2">
    <source>
        <dbReference type="ARBA" id="ARBA00022679"/>
    </source>
</evidence>
<feature type="binding site" evidence="9">
    <location>
        <position position="118"/>
    </location>
    <ligand>
        <name>4-amino-2-methyl-5-(diphosphooxymethyl)pyrimidine</name>
        <dbReference type="ChEBI" id="CHEBI:57841"/>
    </ligand>
</feature>
<dbReference type="PANTHER" id="PTHR20857">
    <property type="entry name" value="THIAMINE-PHOSPHATE PYROPHOSPHORYLASE"/>
    <property type="match status" value="1"/>
</dbReference>
<comment type="function">
    <text evidence="9">Condenses 4-methyl-5-(beta-hydroxyethyl)thiazole monophosphate (THZ-P) and 2-methyl-4-amino-5-hydroxymethyl pyrimidine pyrophosphate (HMP-PP) to form thiamine monophosphate (TMP).</text>
</comment>
<reference evidence="13 14" key="1">
    <citation type="submission" date="2019-04" db="EMBL/GenBank/DDBJ databases">
        <title>Isachenkonia alkalipeptolytica gen. nov. sp. nov. a new anaerobic, alkiliphilic organothrophic bacterium capable to reduce synthesized ferrihydrite isolated from a soda lake.</title>
        <authorList>
            <person name="Toshchakov S.V."/>
            <person name="Zavarzina D.G."/>
            <person name="Zhilina T.N."/>
            <person name="Kostrikina N.A."/>
            <person name="Kublanov I.V."/>
        </authorList>
    </citation>
    <scope>NUCLEOTIDE SEQUENCE [LARGE SCALE GENOMIC DNA]</scope>
    <source>
        <strain evidence="13 14">Z-1701</strain>
    </source>
</reference>
<organism evidence="13 14">
    <name type="scientific">Isachenkonia alkalipeptolytica</name>
    <dbReference type="NCBI Taxonomy" id="2565777"/>
    <lineage>
        <taxon>Bacteria</taxon>
        <taxon>Bacillati</taxon>
        <taxon>Bacillota</taxon>
        <taxon>Clostridia</taxon>
        <taxon>Eubacteriales</taxon>
        <taxon>Clostridiaceae</taxon>
        <taxon>Isachenkonia</taxon>
    </lineage>
</organism>
<dbReference type="NCBIfam" id="TIGR00693">
    <property type="entry name" value="thiE"/>
    <property type="match status" value="1"/>
</dbReference>
<dbReference type="InterPro" id="IPR036206">
    <property type="entry name" value="ThiamineP_synth_sf"/>
</dbReference>
<feature type="binding site" evidence="9">
    <location>
        <position position="99"/>
    </location>
    <ligand>
        <name>Mg(2+)</name>
        <dbReference type="ChEBI" id="CHEBI:18420"/>
    </ligand>
</feature>
<dbReference type="PANTHER" id="PTHR20857:SF23">
    <property type="entry name" value="THIAMINE BIOSYNTHETIC BIFUNCTIONAL ENZYME"/>
    <property type="match status" value="1"/>
</dbReference>
<evidence type="ECO:0000259" key="12">
    <source>
        <dbReference type="Pfam" id="PF02581"/>
    </source>
</evidence>
<dbReference type="GO" id="GO:0000287">
    <property type="term" value="F:magnesium ion binding"/>
    <property type="evidence" value="ECO:0007669"/>
    <property type="project" value="UniProtKB-UniRule"/>
</dbReference>
<keyword evidence="5 9" id="KW-0784">Thiamine biosynthesis</keyword>
<keyword evidence="2 9" id="KW-0808">Transferase</keyword>
<evidence type="ECO:0000256" key="10">
    <source>
        <dbReference type="RuleBase" id="RU003826"/>
    </source>
</evidence>
<comment type="catalytic activity">
    <reaction evidence="6 9 10">
        <text>4-methyl-5-(2-phosphooxyethyl)-thiazole + 4-amino-2-methyl-5-(diphosphooxymethyl)pyrimidine + H(+) = thiamine phosphate + diphosphate</text>
        <dbReference type="Rhea" id="RHEA:22328"/>
        <dbReference type="ChEBI" id="CHEBI:15378"/>
        <dbReference type="ChEBI" id="CHEBI:33019"/>
        <dbReference type="ChEBI" id="CHEBI:37575"/>
        <dbReference type="ChEBI" id="CHEBI:57841"/>
        <dbReference type="ChEBI" id="CHEBI:58296"/>
        <dbReference type="EC" id="2.5.1.3"/>
    </reaction>
</comment>
<comment type="catalytic activity">
    <reaction evidence="8 9 10">
        <text>2-[(2R,5Z)-2-carboxy-4-methylthiazol-5(2H)-ylidene]ethyl phosphate + 4-amino-2-methyl-5-(diphosphooxymethyl)pyrimidine + 2 H(+) = thiamine phosphate + CO2 + diphosphate</text>
        <dbReference type="Rhea" id="RHEA:47844"/>
        <dbReference type="ChEBI" id="CHEBI:15378"/>
        <dbReference type="ChEBI" id="CHEBI:16526"/>
        <dbReference type="ChEBI" id="CHEBI:33019"/>
        <dbReference type="ChEBI" id="CHEBI:37575"/>
        <dbReference type="ChEBI" id="CHEBI:57841"/>
        <dbReference type="ChEBI" id="CHEBI:62899"/>
        <dbReference type="EC" id="2.5.1.3"/>
    </reaction>
</comment>
<dbReference type="InterPro" id="IPR034291">
    <property type="entry name" value="TMP_synthase"/>
</dbReference>
<dbReference type="AlphaFoldDB" id="A0AA44BDS0"/>
<feature type="binding site" evidence="9">
    <location>
        <position position="147"/>
    </location>
    <ligand>
        <name>4-amino-2-methyl-5-(diphosphooxymethyl)pyrimidine</name>
        <dbReference type="ChEBI" id="CHEBI:57841"/>
    </ligand>
</feature>
<feature type="binding site" evidence="9">
    <location>
        <position position="80"/>
    </location>
    <ligand>
        <name>Mg(2+)</name>
        <dbReference type="ChEBI" id="CHEBI:18420"/>
    </ligand>
</feature>
<evidence type="ECO:0000256" key="9">
    <source>
        <dbReference type="HAMAP-Rule" id="MF_00097"/>
    </source>
</evidence>
<evidence type="ECO:0000313" key="13">
    <source>
        <dbReference type="EMBL" id="NBG88619.1"/>
    </source>
</evidence>
<evidence type="ECO:0000256" key="7">
    <source>
        <dbReference type="ARBA" id="ARBA00047851"/>
    </source>
</evidence>
<feature type="binding site" evidence="9">
    <location>
        <begin position="194"/>
        <end position="195"/>
    </location>
    <ligand>
        <name>2-[(2R,5Z)-2-carboxy-4-methylthiazol-5(2H)-ylidene]ethyl phosphate</name>
        <dbReference type="ChEBI" id="CHEBI:62899"/>
    </ligand>
</feature>
<dbReference type="GO" id="GO:0004789">
    <property type="term" value="F:thiamine-phosphate diphosphorylase activity"/>
    <property type="evidence" value="ECO:0007669"/>
    <property type="project" value="UniProtKB-UniRule"/>
</dbReference>
<dbReference type="SUPFAM" id="SSF51391">
    <property type="entry name" value="Thiamin phosphate synthase"/>
    <property type="match status" value="1"/>
</dbReference>
<dbReference type="Gene3D" id="3.20.20.70">
    <property type="entry name" value="Aldolase class I"/>
    <property type="match status" value="1"/>
</dbReference>
<dbReference type="GO" id="GO:0005737">
    <property type="term" value="C:cytoplasm"/>
    <property type="evidence" value="ECO:0007669"/>
    <property type="project" value="TreeGrafter"/>
</dbReference>
<gene>
    <name evidence="9" type="primary">thiE</name>
    <name evidence="13" type="ORF">ISALK_08895</name>
</gene>
<evidence type="ECO:0000256" key="4">
    <source>
        <dbReference type="ARBA" id="ARBA00022842"/>
    </source>
</evidence>
<dbReference type="FunFam" id="3.20.20.70:FF:000096">
    <property type="entry name" value="Thiamine-phosphate synthase"/>
    <property type="match status" value="1"/>
</dbReference>
<dbReference type="Proteomes" id="UP000449710">
    <property type="component" value="Unassembled WGS sequence"/>
</dbReference>
<dbReference type="Pfam" id="PF02581">
    <property type="entry name" value="TMP-TENI"/>
    <property type="match status" value="1"/>
</dbReference>
<evidence type="ECO:0000256" key="3">
    <source>
        <dbReference type="ARBA" id="ARBA00022723"/>
    </source>
</evidence>
<comment type="pathway">
    <text evidence="1 9 11">Cofactor biosynthesis; thiamine diphosphate biosynthesis; thiamine phosphate from 4-amino-2-methyl-5-diphosphomethylpyrimidine and 4-methyl-5-(2-phosphoethyl)-thiazole: step 1/1.</text>
</comment>
<evidence type="ECO:0000256" key="1">
    <source>
        <dbReference type="ARBA" id="ARBA00005165"/>
    </source>
</evidence>
<feature type="binding site" evidence="9">
    <location>
        <begin position="47"/>
        <end position="51"/>
    </location>
    <ligand>
        <name>4-amino-2-methyl-5-(diphosphooxymethyl)pyrimidine</name>
        <dbReference type="ChEBI" id="CHEBI:57841"/>
    </ligand>
</feature>
<accession>A0AA44BDS0</accession>
<feature type="binding site" evidence="9">
    <location>
        <begin position="144"/>
        <end position="146"/>
    </location>
    <ligand>
        <name>2-[(2R,5Z)-2-carboxy-4-methylthiazol-5(2H)-ylidene]ethyl phosphate</name>
        <dbReference type="ChEBI" id="CHEBI:62899"/>
    </ligand>
</feature>
<feature type="domain" description="Thiamine phosphate synthase/TenI" evidence="12">
    <location>
        <begin position="17"/>
        <end position="197"/>
    </location>
</feature>
<dbReference type="HAMAP" id="MF_00097">
    <property type="entry name" value="TMP_synthase"/>
    <property type="match status" value="1"/>
</dbReference>
<evidence type="ECO:0000256" key="5">
    <source>
        <dbReference type="ARBA" id="ARBA00022977"/>
    </source>
</evidence>
<comment type="similarity">
    <text evidence="9 10">Belongs to the thiamine-phosphate synthase family.</text>
</comment>
<dbReference type="InterPro" id="IPR013785">
    <property type="entry name" value="Aldolase_TIM"/>
</dbReference>
<dbReference type="EC" id="2.5.1.3" evidence="9"/>
<comment type="caution">
    <text evidence="13">The sequence shown here is derived from an EMBL/GenBank/DDBJ whole genome shotgun (WGS) entry which is preliminary data.</text>
</comment>
<evidence type="ECO:0000256" key="11">
    <source>
        <dbReference type="RuleBase" id="RU004253"/>
    </source>
</evidence>
<dbReference type="GO" id="GO:0009228">
    <property type="term" value="P:thiamine biosynthetic process"/>
    <property type="evidence" value="ECO:0007669"/>
    <property type="project" value="UniProtKB-KW"/>
</dbReference>
<dbReference type="InterPro" id="IPR022998">
    <property type="entry name" value="ThiamineP_synth_TenI"/>
</dbReference>
<evidence type="ECO:0000256" key="8">
    <source>
        <dbReference type="ARBA" id="ARBA00047883"/>
    </source>
</evidence>
<keyword evidence="3 9" id="KW-0479">Metal-binding</keyword>
<name>A0AA44BDS0_9CLOT</name>
<dbReference type="RefSeq" id="WP_160721401.1">
    <property type="nucleotide sequence ID" value="NZ_SUMG01000009.1"/>
</dbReference>
<proteinExistence type="inferred from homology"/>
<evidence type="ECO:0000313" key="14">
    <source>
        <dbReference type="Proteomes" id="UP000449710"/>
    </source>
</evidence>
<keyword evidence="4 9" id="KW-0460">Magnesium</keyword>